<feature type="domain" description="MOFRL-associated" evidence="1">
    <location>
        <begin position="11"/>
        <end position="84"/>
    </location>
</feature>
<sequence length="88" mass="9768">MNKVIDLCLSKFKQSLHEVSPSECVKKALHITSTNHLHIRNNVYELHENVHIVAFGKAALSMVVGAEEQLGRHVIRGIASVPVGTRFI</sequence>
<dbReference type="GO" id="GO:0008887">
    <property type="term" value="F:glycerate kinase activity"/>
    <property type="evidence" value="ECO:0007669"/>
    <property type="project" value="InterPro"/>
</dbReference>
<accession>A0A914CHG3</accession>
<evidence type="ECO:0000313" key="3">
    <source>
        <dbReference type="WBParaSite" id="ACRNAN_scaffold10911.g11016.t1"/>
    </source>
</evidence>
<dbReference type="Gene3D" id="3.40.50.10180">
    <property type="entry name" value="Glycerate kinase, MOFRL-like N-terminal domain"/>
    <property type="match status" value="1"/>
</dbReference>
<dbReference type="InterPro" id="IPR025286">
    <property type="entry name" value="MOFRL_assoc_dom"/>
</dbReference>
<dbReference type="GO" id="GO:0005737">
    <property type="term" value="C:cytoplasm"/>
    <property type="evidence" value="ECO:0007669"/>
    <property type="project" value="TreeGrafter"/>
</dbReference>
<dbReference type="Pfam" id="PF13660">
    <property type="entry name" value="DUF4147"/>
    <property type="match status" value="1"/>
</dbReference>
<evidence type="ECO:0000313" key="2">
    <source>
        <dbReference type="Proteomes" id="UP000887540"/>
    </source>
</evidence>
<keyword evidence="2" id="KW-1185">Reference proteome</keyword>
<proteinExistence type="predicted"/>
<reference evidence="3" key="1">
    <citation type="submission" date="2022-11" db="UniProtKB">
        <authorList>
            <consortium name="WormBaseParasite"/>
        </authorList>
    </citation>
    <scope>IDENTIFICATION</scope>
</reference>
<name>A0A914CHG3_9BILA</name>
<dbReference type="PANTHER" id="PTHR12227:SF0">
    <property type="entry name" value="GLYCERATE KINASE"/>
    <property type="match status" value="1"/>
</dbReference>
<evidence type="ECO:0000259" key="1">
    <source>
        <dbReference type="Pfam" id="PF13660"/>
    </source>
</evidence>
<dbReference type="InterPro" id="IPR038614">
    <property type="entry name" value="GK_N_sf"/>
</dbReference>
<protein>
    <submittedName>
        <fullName evidence="3">MOFRL-associated domain-containing protein</fullName>
    </submittedName>
</protein>
<organism evidence="2 3">
    <name type="scientific">Acrobeloides nanus</name>
    <dbReference type="NCBI Taxonomy" id="290746"/>
    <lineage>
        <taxon>Eukaryota</taxon>
        <taxon>Metazoa</taxon>
        <taxon>Ecdysozoa</taxon>
        <taxon>Nematoda</taxon>
        <taxon>Chromadorea</taxon>
        <taxon>Rhabditida</taxon>
        <taxon>Tylenchina</taxon>
        <taxon>Cephalobomorpha</taxon>
        <taxon>Cephaloboidea</taxon>
        <taxon>Cephalobidae</taxon>
        <taxon>Acrobeloides</taxon>
    </lineage>
</organism>
<dbReference type="Proteomes" id="UP000887540">
    <property type="component" value="Unplaced"/>
</dbReference>
<dbReference type="SUPFAM" id="SSF82544">
    <property type="entry name" value="GckA/TtuD-like"/>
    <property type="match status" value="1"/>
</dbReference>
<dbReference type="InterPro" id="IPR039760">
    <property type="entry name" value="MOFRL_protein"/>
</dbReference>
<dbReference type="PANTHER" id="PTHR12227">
    <property type="entry name" value="GLYCERATE KINASE"/>
    <property type="match status" value="1"/>
</dbReference>
<dbReference type="WBParaSite" id="ACRNAN_scaffold10911.g11016.t1">
    <property type="protein sequence ID" value="ACRNAN_scaffold10911.g11016.t1"/>
    <property type="gene ID" value="ACRNAN_scaffold10911.g11016"/>
</dbReference>
<dbReference type="AlphaFoldDB" id="A0A914CHG3"/>